<organism evidence="1">
    <name type="scientific">uncultured Solirubrobacteraceae bacterium</name>
    <dbReference type="NCBI Taxonomy" id="1162706"/>
    <lineage>
        <taxon>Bacteria</taxon>
        <taxon>Bacillati</taxon>
        <taxon>Actinomycetota</taxon>
        <taxon>Thermoleophilia</taxon>
        <taxon>Solirubrobacterales</taxon>
        <taxon>Solirubrobacteraceae</taxon>
        <taxon>environmental samples</taxon>
    </lineage>
</organism>
<evidence type="ECO:0000313" key="1">
    <source>
        <dbReference type="EMBL" id="CAA9474287.1"/>
    </source>
</evidence>
<dbReference type="Pfam" id="PF00300">
    <property type="entry name" value="His_Phos_1"/>
    <property type="match status" value="1"/>
</dbReference>
<dbReference type="InterPro" id="IPR050275">
    <property type="entry name" value="PGM_Phosphatase"/>
</dbReference>
<dbReference type="PANTHER" id="PTHR48100:SF10">
    <property type="entry name" value="2-CARBOXY-D-ARABINITOL-1-PHOSPHATASE-RELATED"/>
    <property type="match status" value="1"/>
</dbReference>
<evidence type="ECO:0008006" key="2">
    <source>
        <dbReference type="Google" id="ProtNLM"/>
    </source>
</evidence>
<sequence length="185" mass="19109">MLLIRHASTDAVRRAAFPVDEPLDEAGRTAAAALAGRLGRGEALCGPALRARETASAAGLDATVDQALGECDFGTWGGRSLQDVHAAEPDAVSAWMTDPDACPHGGETLAALLARVAGWMDGQAAADGRAIVVTHGGVIRAAVVHALSAPAPSVWRVDVAPLSVTELHARDGRWTVRRVNGEVQA</sequence>
<reference evidence="1" key="1">
    <citation type="submission" date="2020-02" db="EMBL/GenBank/DDBJ databases">
        <authorList>
            <person name="Meier V. D."/>
        </authorList>
    </citation>
    <scope>NUCLEOTIDE SEQUENCE</scope>
    <source>
        <strain evidence="1">AVDCRST_MAG67</strain>
    </source>
</reference>
<dbReference type="AlphaFoldDB" id="A0A6J4RJJ4"/>
<dbReference type="GO" id="GO:0016791">
    <property type="term" value="F:phosphatase activity"/>
    <property type="evidence" value="ECO:0007669"/>
    <property type="project" value="TreeGrafter"/>
</dbReference>
<accession>A0A6J4RJJ4</accession>
<dbReference type="InterPro" id="IPR029033">
    <property type="entry name" value="His_PPase_superfam"/>
</dbReference>
<dbReference type="PANTHER" id="PTHR48100">
    <property type="entry name" value="BROAD-SPECIFICITY PHOSPHATASE YOR283W-RELATED"/>
    <property type="match status" value="1"/>
</dbReference>
<gene>
    <name evidence="1" type="ORF">AVDCRST_MAG67-257</name>
</gene>
<dbReference type="SUPFAM" id="SSF53254">
    <property type="entry name" value="Phosphoglycerate mutase-like"/>
    <property type="match status" value="1"/>
</dbReference>
<proteinExistence type="predicted"/>
<dbReference type="EMBL" id="CADCVQ010000016">
    <property type="protein sequence ID" value="CAA9474287.1"/>
    <property type="molecule type" value="Genomic_DNA"/>
</dbReference>
<protein>
    <recommendedName>
        <fullName evidence="2">Adenosylcobalamin/alpha-ribazole phosphatase</fullName>
    </recommendedName>
</protein>
<dbReference type="InterPro" id="IPR013078">
    <property type="entry name" value="His_Pase_superF_clade-1"/>
</dbReference>
<name>A0A6J4RJJ4_9ACTN</name>
<dbReference type="SMART" id="SM00855">
    <property type="entry name" value="PGAM"/>
    <property type="match status" value="1"/>
</dbReference>
<dbReference type="Gene3D" id="3.40.50.1240">
    <property type="entry name" value="Phosphoglycerate mutase-like"/>
    <property type="match status" value="1"/>
</dbReference>